<name>A0ABW2GFM6_9ACTN</name>
<evidence type="ECO:0000256" key="1">
    <source>
        <dbReference type="SAM" id="Phobius"/>
    </source>
</evidence>
<keyword evidence="1" id="KW-0472">Membrane</keyword>
<gene>
    <name evidence="2" type="ORF">ACFQLX_12015</name>
</gene>
<comment type="caution">
    <text evidence="2">The sequence shown here is derived from an EMBL/GenBank/DDBJ whole genome shotgun (WGS) entry which is preliminary data.</text>
</comment>
<evidence type="ECO:0000313" key="2">
    <source>
        <dbReference type="EMBL" id="MFC7218884.1"/>
    </source>
</evidence>
<dbReference type="RefSeq" id="WP_386414362.1">
    <property type="nucleotide sequence ID" value="NZ_JBHSZO010000016.1"/>
</dbReference>
<feature type="transmembrane region" description="Helical" evidence="1">
    <location>
        <begin position="44"/>
        <end position="60"/>
    </location>
</feature>
<feature type="transmembrane region" description="Helical" evidence="1">
    <location>
        <begin position="72"/>
        <end position="91"/>
    </location>
</feature>
<protein>
    <recommendedName>
        <fullName evidence="4">Integral membrane protein</fullName>
    </recommendedName>
</protein>
<dbReference type="EMBL" id="JBHSZO010000016">
    <property type="protein sequence ID" value="MFC7218884.1"/>
    <property type="molecule type" value="Genomic_DNA"/>
</dbReference>
<accession>A0ABW2GFM6</accession>
<feature type="transmembrane region" description="Helical" evidence="1">
    <location>
        <begin position="111"/>
        <end position="130"/>
    </location>
</feature>
<organism evidence="2 3">
    <name type="scientific">Streptomyces polyrhachis</name>
    <dbReference type="NCBI Taxonomy" id="1282885"/>
    <lineage>
        <taxon>Bacteria</taxon>
        <taxon>Bacillati</taxon>
        <taxon>Actinomycetota</taxon>
        <taxon>Actinomycetes</taxon>
        <taxon>Kitasatosporales</taxon>
        <taxon>Streptomycetaceae</taxon>
        <taxon>Streptomyces</taxon>
    </lineage>
</organism>
<reference evidence="3" key="1">
    <citation type="journal article" date="2019" name="Int. J. Syst. Evol. Microbiol.">
        <title>The Global Catalogue of Microorganisms (GCM) 10K type strain sequencing project: providing services to taxonomists for standard genome sequencing and annotation.</title>
        <authorList>
            <consortium name="The Broad Institute Genomics Platform"/>
            <consortium name="The Broad Institute Genome Sequencing Center for Infectious Disease"/>
            <person name="Wu L."/>
            <person name="Ma J."/>
        </authorList>
    </citation>
    <scope>NUCLEOTIDE SEQUENCE [LARGE SCALE GENOMIC DNA]</scope>
    <source>
        <strain evidence="3">CGMCC 1.13681</strain>
    </source>
</reference>
<evidence type="ECO:0000313" key="3">
    <source>
        <dbReference type="Proteomes" id="UP001596413"/>
    </source>
</evidence>
<keyword evidence="3" id="KW-1185">Reference proteome</keyword>
<keyword evidence="1" id="KW-0812">Transmembrane</keyword>
<evidence type="ECO:0008006" key="4">
    <source>
        <dbReference type="Google" id="ProtNLM"/>
    </source>
</evidence>
<keyword evidence="1" id="KW-1133">Transmembrane helix</keyword>
<proteinExistence type="predicted"/>
<sequence length="137" mass="14033">MRNESAGHRPGVLPGLLAGAGAALVGALLLGPLQGSSGHRVLELGYFALLLGVTVGAVLGRASGAAARSRRVALLAVPLALLGVLLTQWLASAAYTGSWQEALPFWRQTLLGGNDVTFFAVAAVEAYLVAKRVSQGM</sequence>
<feature type="transmembrane region" description="Helical" evidence="1">
    <location>
        <begin position="12"/>
        <end position="32"/>
    </location>
</feature>
<dbReference type="Proteomes" id="UP001596413">
    <property type="component" value="Unassembled WGS sequence"/>
</dbReference>